<dbReference type="Gene3D" id="3.10.580.10">
    <property type="entry name" value="CBS-domain"/>
    <property type="match status" value="1"/>
</dbReference>
<dbReference type="PANTHER" id="PTHR43080:SF26">
    <property type="entry name" value="REGULATORY PROTEIN"/>
    <property type="match status" value="1"/>
</dbReference>
<dbReference type="SMART" id="SM00116">
    <property type="entry name" value="CBS"/>
    <property type="match status" value="2"/>
</dbReference>
<evidence type="ECO:0000313" key="5">
    <source>
        <dbReference type="Proteomes" id="UP001239782"/>
    </source>
</evidence>
<proteinExistence type="predicted"/>
<feature type="domain" description="CBS" evidence="3">
    <location>
        <begin position="78"/>
        <end position="135"/>
    </location>
</feature>
<dbReference type="Pfam" id="PF00571">
    <property type="entry name" value="CBS"/>
    <property type="match status" value="2"/>
</dbReference>
<evidence type="ECO:0000256" key="1">
    <source>
        <dbReference type="ARBA" id="ARBA00023122"/>
    </source>
</evidence>
<dbReference type="KEGG" id="plei:Q9312_14830"/>
<evidence type="ECO:0000256" key="2">
    <source>
        <dbReference type="PROSITE-ProRule" id="PRU00703"/>
    </source>
</evidence>
<keyword evidence="1 2" id="KW-0129">CBS domain</keyword>
<dbReference type="InterPro" id="IPR051257">
    <property type="entry name" value="Diverse_CBS-Domain"/>
</dbReference>
<keyword evidence="5" id="KW-1185">Reference proteome</keyword>
<accession>A0AA51RS58</accession>
<dbReference type="InterPro" id="IPR000644">
    <property type="entry name" value="CBS_dom"/>
</dbReference>
<protein>
    <submittedName>
        <fullName evidence="4">CBS domain-containing protein</fullName>
    </submittedName>
</protein>
<dbReference type="PROSITE" id="PS51371">
    <property type="entry name" value="CBS"/>
    <property type="match status" value="2"/>
</dbReference>
<reference evidence="4 5" key="1">
    <citation type="submission" date="2023-08" db="EMBL/GenBank/DDBJ databases">
        <title>Pleionea litopenaei sp. nov., isolated from stomach of juvenile Litopenaeus vannamei.</title>
        <authorList>
            <person name="Rho A.M."/>
            <person name="Hwang C.Y."/>
        </authorList>
    </citation>
    <scope>NUCLEOTIDE SEQUENCE [LARGE SCALE GENOMIC DNA]</scope>
    <source>
        <strain evidence="4 5">HL-JVS1</strain>
    </source>
</reference>
<dbReference type="PANTHER" id="PTHR43080">
    <property type="entry name" value="CBS DOMAIN-CONTAINING PROTEIN CBSX3, MITOCHONDRIAL"/>
    <property type="match status" value="1"/>
</dbReference>
<dbReference type="EMBL" id="CP133548">
    <property type="protein sequence ID" value="WMS86494.1"/>
    <property type="molecule type" value="Genomic_DNA"/>
</dbReference>
<sequence>MLKSVTTRDYMTSASIVLKPEQDILKAVETLLEYRLTGAPVVDEHREVIGFLSEKDCLHVVLSAIYNGNMGESVGDRMSHKVMSAHPDDSIADVAERFLKCNCRCFPVIEKNVLVGMISRANVLQAMEKIGVNWD</sequence>
<gene>
    <name evidence="4" type="ORF">Q9312_14830</name>
</gene>
<evidence type="ECO:0000313" key="4">
    <source>
        <dbReference type="EMBL" id="WMS86494.1"/>
    </source>
</evidence>
<name>A0AA51RS58_9GAMM</name>
<dbReference type="Proteomes" id="UP001239782">
    <property type="component" value="Chromosome"/>
</dbReference>
<feature type="domain" description="CBS" evidence="3">
    <location>
        <begin position="11"/>
        <end position="73"/>
    </location>
</feature>
<dbReference type="RefSeq" id="WP_309201639.1">
    <property type="nucleotide sequence ID" value="NZ_CP133548.1"/>
</dbReference>
<organism evidence="4 5">
    <name type="scientific">Pleionea litopenaei</name>
    <dbReference type="NCBI Taxonomy" id="3070815"/>
    <lineage>
        <taxon>Bacteria</taxon>
        <taxon>Pseudomonadati</taxon>
        <taxon>Pseudomonadota</taxon>
        <taxon>Gammaproteobacteria</taxon>
        <taxon>Oceanospirillales</taxon>
        <taxon>Pleioneaceae</taxon>
        <taxon>Pleionea</taxon>
    </lineage>
</organism>
<dbReference type="CDD" id="cd04629">
    <property type="entry name" value="CBS_pair_bac"/>
    <property type="match status" value="1"/>
</dbReference>
<evidence type="ECO:0000259" key="3">
    <source>
        <dbReference type="PROSITE" id="PS51371"/>
    </source>
</evidence>
<dbReference type="AlphaFoldDB" id="A0AA51RS58"/>
<dbReference type="InterPro" id="IPR044729">
    <property type="entry name" value="CBS_bac"/>
</dbReference>
<dbReference type="SUPFAM" id="SSF54631">
    <property type="entry name" value="CBS-domain pair"/>
    <property type="match status" value="1"/>
</dbReference>
<dbReference type="InterPro" id="IPR046342">
    <property type="entry name" value="CBS_dom_sf"/>
</dbReference>